<name>A0A3L7YY16_9BACE</name>
<dbReference type="PANTHER" id="PTHR38477">
    <property type="entry name" value="HYPOTHETICAL EXPORTED PROTEIN"/>
    <property type="match status" value="1"/>
</dbReference>
<protein>
    <submittedName>
        <fullName evidence="1">Peptidase</fullName>
    </submittedName>
</protein>
<gene>
    <name evidence="1" type="ORF">D7Y07_16975</name>
</gene>
<dbReference type="STRING" id="1235814.GCA_000613385_01154"/>
<dbReference type="RefSeq" id="WP_121767082.1">
    <property type="nucleotide sequence ID" value="NZ_CAMRBV010000066.1"/>
</dbReference>
<dbReference type="Pfam" id="PF13645">
    <property type="entry name" value="YkuD_2"/>
    <property type="match status" value="1"/>
</dbReference>
<dbReference type="GeneID" id="93046616"/>
<dbReference type="Proteomes" id="UP000267159">
    <property type="component" value="Unassembled WGS sequence"/>
</dbReference>
<evidence type="ECO:0000313" key="2">
    <source>
        <dbReference type="Proteomes" id="UP000267159"/>
    </source>
</evidence>
<dbReference type="InterPro" id="IPR032676">
    <property type="entry name" value="YkuD_2"/>
</dbReference>
<dbReference type="AlphaFoldDB" id="A0A3L7YY16"/>
<reference evidence="1 2" key="1">
    <citation type="submission" date="2018-09" db="EMBL/GenBank/DDBJ databases">
        <title>Murine metabolic-syndrome-specific gut microbial biobank.</title>
        <authorList>
            <person name="Liu C."/>
        </authorList>
    </citation>
    <scope>NUCLEOTIDE SEQUENCE [LARGE SCALE GENOMIC DNA]</scope>
    <source>
        <strain evidence="1 2">0.1X-D8-26</strain>
    </source>
</reference>
<evidence type="ECO:0000313" key="1">
    <source>
        <dbReference type="EMBL" id="RLT78848.1"/>
    </source>
</evidence>
<accession>A0A3L7YY16</accession>
<dbReference type="PANTHER" id="PTHR38477:SF1">
    <property type="entry name" value="MUREIN L,D-TRANSPEPTIDASE CATALYTIC DOMAIN FAMILY PROTEIN"/>
    <property type="match status" value="1"/>
</dbReference>
<comment type="caution">
    <text evidence="1">The sequence shown here is derived from an EMBL/GenBank/DDBJ whole genome shotgun (WGS) entry which is preliminary data.</text>
</comment>
<dbReference type="EMBL" id="RAZM01000078">
    <property type="protein sequence ID" value="RLT78848.1"/>
    <property type="molecule type" value="Genomic_DNA"/>
</dbReference>
<proteinExistence type="predicted"/>
<organism evidence="1 2">
    <name type="scientific">Bacteroides acidifaciens</name>
    <dbReference type="NCBI Taxonomy" id="85831"/>
    <lineage>
        <taxon>Bacteria</taxon>
        <taxon>Pseudomonadati</taxon>
        <taxon>Bacteroidota</taxon>
        <taxon>Bacteroidia</taxon>
        <taxon>Bacteroidales</taxon>
        <taxon>Bacteroidaceae</taxon>
        <taxon>Bacteroides</taxon>
    </lineage>
</organism>
<sequence>MKKFILILSVFILLGVGGMAYGRCTASKTAVPAETEQRLREKAQAAKAYCSKNGYNTNYCFLVDFSLHSGRRRFFVWDMKGDSIKYASLCAHGYGKNSTVSKPVFSNVEGSYCSSLGKYKVGIRSYSKWGINVHYKLHGLEATNDNAFKRTVVLHSYSPMPETEVYPMHLPLGISQGCPVISDEVMKEVDILLKAAKKPVLLWIYD</sequence>